<evidence type="ECO:0000256" key="6">
    <source>
        <dbReference type="ARBA" id="ARBA00022741"/>
    </source>
</evidence>
<evidence type="ECO:0000313" key="11">
    <source>
        <dbReference type="EMBL" id="OIT04602.1"/>
    </source>
</evidence>
<evidence type="ECO:0000256" key="2">
    <source>
        <dbReference type="ARBA" id="ARBA00008894"/>
    </source>
</evidence>
<sequence length="539" mass="61740">MAYAALTSLMGTIEKILQQNPYEYPEKGEEMKFLHETLGSLRSILEDSVERSDLEMIKRLEAKTTQMAYALEDKLELAIESGNLGISLIQIKGDIDSTMNDWMKIKTSYENNVKALPANEGVSPDSSKLSSQPENVMVGHTNELDMMLDHLTRGSRELKVVSIVGMGGIGKTTFATRIYCDPVIISRFDTRSMVTVSQEFYVRRILLGLLNSIMSIPREICNESDGQLADRLQKGLKGRRYLIFIDDIWSTEAWDDMKLCFPDDGNGSRILLTTRNTEVAEYASMNEPPFHRMRLLSIDESWNLFHSKVFTQKVFSSEFENIGKEVVKKCQGLPLTIIIVAGLLSKIHSLVEWGNVAEDVNSLLYECPDKQCSRLIDLSYRHLPHHIKACFLYFGVFQEDTEINVKRLVRLWVAEGFLEVEKDKSLEEVAKKCLEDLIDRSLVFADKGSTRNGKIKTCKMHDLLHGFCLREAQRENFLRVIQKKDDDHHAKPDLFHPKVHRRISISSCDNISYILIMILTTKPVRFYFWVSLTTFRISN</sequence>
<dbReference type="OrthoDB" id="1246209at2759"/>
<dbReference type="InterPro" id="IPR036388">
    <property type="entry name" value="WH-like_DNA-bd_sf"/>
</dbReference>
<dbReference type="PANTHER" id="PTHR23155:SF1152">
    <property type="entry name" value="AAA+ ATPASE DOMAIN-CONTAINING PROTEIN"/>
    <property type="match status" value="1"/>
</dbReference>
<keyword evidence="8" id="KW-0067">ATP-binding</keyword>
<comment type="subcellular location">
    <subcellularLocation>
        <location evidence="1">Cytoplasm</location>
    </subcellularLocation>
</comment>
<keyword evidence="6" id="KW-0547">Nucleotide-binding</keyword>
<evidence type="ECO:0000256" key="4">
    <source>
        <dbReference type="ARBA" id="ARBA00022614"/>
    </source>
</evidence>
<organism evidence="11 12">
    <name type="scientific">Nicotiana attenuata</name>
    <name type="common">Coyote tobacco</name>
    <dbReference type="NCBI Taxonomy" id="49451"/>
    <lineage>
        <taxon>Eukaryota</taxon>
        <taxon>Viridiplantae</taxon>
        <taxon>Streptophyta</taxon>
        <taxon>Embryophyta</taxon>
        <taxon>Tracheophyta</taxon>
        <taxon>Spermatophyta</taxon>
        <taxon>Magnoliopsida</taxon>
        <taxon>eudicotyledons</taxon>
        <taxon>Gunneridae</taxon>
        <taxon>Pentapetalae</taxon>
        <taxon>asterids</taxon>
        <taxon>lamiids</taxon>
        <taxon>Solanales</taxon>
        <taxon>Solanaceae</taxon>
        <taxon>Nicotianoideae</taxon>
        <taxon>Nicotianeae</taxon>
        <taxon>Nicotiana</taxon>
    </lineage>
</organism>
<keyword evidence="4" id="KW-0433">Leucine-rich repeat</keyword>
<evidence type="ECO:0000256" key="3">
    <source>
        <dbReference type="ARBA" id="ARBA00022490"/>
    </source>
</evidence>
<dbReference type="KEGG" id="nau:109223469"/>
<dbReference type="InterPro" id="IPR027417">
    <property type="entry name" value="P-loop_NTPase"/>
</dbReference>
<dbReference type="PRINTS" id="PR00364">
    <property type="entry name" value="DISEASERSIST"/>
</dbReference>
<dbReference type="InterPro" id="IPR044974">
    <property type="entry name" value="Disease_R_plants"/>
</dbReference>
<evidence type="ECO:0000259" key="9">
    <source>
        <dbReference type="Pfam" id="PF00931"/>
    </source>
</evidence>
<evidence type="ECO:0000256" key="5">
    <source>
        <dbReference type="ARBA" id="ARBA00022737"/>
    </source>
</evidence>
<dbReference type="GO" id="GO:0043531">
    <property type="term" value="F:ADP binding"/>
    <property type="evidence" value="ECO:0007669"/>
    <property type="project" value="InterPro"/>
</dbReference>
<feature type="domain" description="NB-ARC" evidence="9">
    <location>
        <begin position="143"/>
        <end position="313"/>
    </location>
</feature>
<evidence type="ECO:0000256" key="7">
    <source>
        <dbReference type="ARBA" id="ARBA00022821"/>
    </source>
</evidence>
<dbReference type="Gene3D" id="1.10.8.430">
    <property type="entry name" value="Helical domain of apoptotic protease-activating factors"/>
    <property type="match status" value="1"/>
</dbReference>
<dbReference type="Gene3D" id="3.40.50.300">
    <property type="entry name" value="P-loop containing nucleotide triphosphate hydrolases"/>
    <property type="match status" value="1"/>
</dbReference>
<dbReference type="PANTHER" id="PTHR23155">
    <property type="entry name" value="DISEASE RESISTANCE PROTEIN RP"/>
    <property type="match status" value="1"/>
</dbReference>
<evidence type="ECO:0000256" key="8">
    <source>
        <dbReference type="ARBA" id="ARBA00022840"/>
    </source>
</evidence>
<dbReference type="InterPro" id="IPR002182">
    <property type="entry name" value="NB-ARC"/>
</dbReference>
<dbReference type="Proteomes" id="UP000187609">
    <property type="component" value="Unassembled WGS sequence"/>
</dbReference>
<dbReference type="GO" id="GO:0005524">
    <property type="term" value="F:ATP binding"/>
    <property type="evidence" value="ECO:0007669"/>
    <property type="project" value="UniProtKB-KW"/>
</dbReference>
<evidence type="ECO:0000313" key="12">
    <source>
        <dbReference type="Proteomes" id="UP000187609"/>
    </source>
</evidence>
<reference evidence="11" key="1">
    <citation type="submission" date="2016-11" db="EMBL/GenBank/DDBJ databases">
        <title>The genome of Nicotiana attenuata.</title>
        <authorList>
            <person name="Xu S."/>
            <person name="Brockmoeller T."/>
            <person name="Gaquerel E."/>
            <person name="Navarro A."/>
            <person name="Kuhl H."/>
            <person name="Gase K."/>
            <person name="Ling Z."/>
            <person name="Zhou W."/>
            <person name="Kreitzer C."/>
            <person name="Stanke M."/>
            <person name="Tang H."/>
            <person name="Lyons E."/>
            <person name="Pandey P."/>
            <person name="Pandey S.P."/>
            <person name="Timmermann B."/>
            <person name="Baldwin I.T."/>
        </authorList>
    </citation>
    <scope>NUCLEOTIDE SEQUENCE [LARGE SCALE GENOMIC DNA]</scope>
    <source>
        <strain evidence="11">UT</strain>
    </source>
</reference>
<dbReference type="FunFam" id="3.40.50.300:FF:001091">
    <property type="entry name" value="Probable disease resistance protein At1g61300"/>
    <property type="match status" value="1"/>
</dbReference>
<keyword evidence="5" id="KW-0677">Repeat</keyword>
<dbReference type="SMR" id="A0A1J6IIS5"/>
<dbReference type="Pfam" id="PF00931">
    <property type="entry name" value="NB-ARC"/>
    <property type="match status" value="1"/>
</dbReference>
<dbReference type="Gene3D" id="1.20.5.4130">
    <property type="match status" value="1"/>
</dbReference>
<dbReference type="InterPro" id="IPR042197">
    <property type="entry name" value="Apaf_helical"/>
</dbReference>
<dbReference type="AlphaFoldDB" id="A0A1J6IIS5"/>
<protein>
    <submittedName>
        <fullName evidence="11">Late blight resistance protein -like r1b-12</fullName>
    </submittedName>
</protein>
<dbReference type="InterPro" id="IPR058922">
    <property type="entry name" value="WHD_DRP"/>
</dbReference>
<dbReference type="GO" id="GO:0051607">
    <property type="term" value="P:defense response to virus"/>
    <property type="evidence" value="ECO:0007669"/>
    <property type="project" value="UniProtKB-ARBA"/>
</dbReference>
<name>A0A1J6IIS5_NICAT</name>
<proteinExistence type="inferred from homology"/>
<dbReference type="Pfam" id="PF23559">
    <property type="entry name" value="WHD_DRP"/>
    <property type="match status" value="1"/>
</dbReference>
<dbReference type="GO" id="GO:0005737">
    <property type="term" value="C:cytoplasm"/>
    <property type="evidence" value="ECO:0007669"/>
    <property type="project" value="UniProtKB-SubCell"/>
</dbReference>
<evidence type="ECO:0000259" key="10">
    <source>
        <dbReference type="Pfam" id="PF23559"/>
    </source>
</evidence>
<keyword evidence="12" id="KW-1185">Reference proteome</keyword>
<comment type="similarity">
    <text evidence="2">Belongs to the disease resistance NB-LRR family.</text>
</comment>
<keyword evidence="3" id="KW-0963">Cytoplasm</keyword>
<feature type="domain" description="Disease resistance protein winged helix" evidence="10">
    <location>
        <begin position="396"/>
        <end position="467"/>
    </location>
</feature>
<accession>A0A1J6IIS5</accession>
<gene>
    <name evidence="11" type="primary">R1B-12_10</name>
    <name evidence="11" type="ORF">A4A49_30016</name>
</gene>
<dbReference type="Gramene" id="OIT04602">
    <property type="protein sequence ID" value="OIT04602"/>
    <property type="gene ID" value="A4A49_30016"/>
</dbReference>
<dbReference type="GO" id="GO:0098542">
    <property type="term" value="P:defense response to other organism"/>
    <property type="evidence" value="ECO:0007669"/>
    <property type="project" value="TreeGrafter"/>
</dbReference>
<comment type="caution">
    <text evidence="11">The sequence shown here is derived from an EMBL/GenBank/DDBJ whole genome shotgun (WGS) entry which is preliminary data.</text>
</comment>
<dbReference type="SUPFAM" id="SSF52540">
    <property type="entry name" value="P-loop containing nucleoside triphosphate hydrolases"/>
    <property type="match status" value="1"/>
</dbReference>
<dbReference type="EMBL" id="MJEQ01037185">
    <property type="protein sequence ID" value="OIT04602.1"/>
    <property type="molecule type" value="Genomic_DNA"/>
</dbReference>
<dbReference type="FunFam" id="1.10.10.10:FF:000322">
    <property type="entry name" value="Probable disease resistance protein At1g63360"/>
    <property type="match status" value="1"/>
</dbReference>
<dbReference type="OMA" id="NSHAWIS"/>
<dbReference type="Gene3D" id="1.10.10.10">
    <property type="entry name" value="Winged helix-like DNA-binding domain superfamily/Winged helix DNA-binding domain"/>
    <property type="match status" value="1"/>
</dbReference>
<dbReference type="GeneID" id="109223469"/>
<keyword evidence="7" id="KW-0611">Plant defense</keyword>
<evidence type="ECO:0000256" key="1">
    <source>
        <dbReference type="ARBA" id="ARBA00004496"/>
    </source>
</evidence>